<dbReference type="PROSITE" id="PS50067">
    <property type="entry name" value="KINESIN_MOTOR_2"/>
    <property type="match status" value="1"/>
</dbReference>
<evidence type="ECO:0000256" key="2">
    <source>
        <dbReference type="ARBA" id="ARBA00022840"/>
    </source>
</evidence>
<feature type="chain" id="PRO_5029507216" evidence="4">
    <location>
        <begin position="23"/>
        <end position="114"/>
    </location>
</feature>
<evidence type="ECO:0000259" key="5">
    <source>
        <dbReference type="PROSITE" id="PS50067"/>
    </source>
</evidence>
<dbReference type="PROSITE" id="PS00411">
    <property type="entry name" value="KINESIN_MOTOR_1"/>
    <property type="match status" value="1"/>
</dbReference>
<dbReference type="InterPro" id="IPR027417">
    <property type="entry name" value="P-loop_NTPase"/>
</dbReference>
<reference evidence="6" key="1">
    <citation type="submission" date="2020-06" db="EMBL/GenBank/DDBJ databases">
        <title>Draft genome of Bugula neritina, a colonial animal packing powerful symbionts and potential medicines.</title>
        <authorList>
            <person name="Rayko M."/>
        </authorList>
    </citation>
    <scope>NUCLEOTIDE SEQUENCE [LARGE SCALE GENOMIC DNA]</scope>
    <source>
        <strain evidence="6">Kwan_BN1</strain>
    </source>
</reference>
<dbReference type="AlphaFoldDB" id="A0A7J7K4L9"/>
<feature type="signal peptide" evidence="4">
    <location>
        <begin position="1"/>
        <end position="22"/>
    </location>
</feature>
<dbReference type="GO" id="GO:0008017">
    <property type="term" value="F:microtubule binding"/>
    <property type="evidence" value="ECO:0007669"/>
    <property type="project" value="InterPro"/>
</dbReference>
<organism evidence="6 7">
    <name type="scientific">Bugula neritina</name>
    <name type="common">Brown bryozoan</name>
    <name type="synonym">Sertularia neritina</name>
    <dbReference type="NCBI Taxonomy" id="10212"/>
    <lineage>
        <taxon>Eukaryota</taxon>
        <taxon>Metazoa</taxon>
        <taxon>Spiralia</taxon>
        <taxon>Lophotrochozoa</taxon>
        <taxon>Bryozoa</taxon>
        <taxon>Gymnolaemata</taxon>
        <taxon>Cheilostomatida</taxon>
        <taxon>Flustrina</taxon>
        <taxon>Buguloidea</taxon>
        <taxon>Bugulidae</taxon>
        <taxon>Bugula</taxon>
    </lineage>
</organism>
<dbReference type="GO" id="GO:0005524">
    <property type="term" value="F:ATP binding"/>
    <property type="evidence" value="ECO:0007669"/>
    <property type="project" value="UniProtKB-KW"/>
</dbReference>
<dbReference type="GO" id="GO:0003777">
    <property type="term" value="F:microtubule motor activity"/>
    <property type="evidence" value="ECO:0007669"/>
    <property type="project" value="InterPro"/>
</dbReference>
<dbReference type="OrthoDB" id="3176171at2759"/>
<dbReference type="PRINTS" id="PR00380">
    <property type="entry name" value="KINESINHEAVY"/>
</dbReference>
<dbReference type="GO" id="GO:0007018">
    <property type="term" value="P:microtubule-based movement"/>
    <property type="evidence" value="ECO:0007669"/>
    <property type="project" value="InterPro"/>
</dbReference>
<dbReference type="InterPro" id="IPR036961">
    <property type="entry name" value="Kinesin_motor_dom_sf"/>
</dbReference>
<accession>A0A7J7K4L9</accession>
<evidence type="ECO:0000256" key="4">
    <source>
        <dbReference type="SAM" id="SignalP"/>
    </source>
</evidence>
<evidence type="ECO:0000313" key="7">
    <source>
        <dbReference type="Proteomes" id="UP000593567"/>
    </source>
</evidence>
<dbReference type="InterPro" id="IPR001752">
    <property type="entry name" value="Kinesin_motor_dom"/>
</dbReference>
<evidence type="ECO:0000256" key="1">
    <source>
        <dbReference type="ARBA" id="ARBA00022741"/>
    </source>
</evidence>
<keyword evidence="4" id="KW-0732">Signal</keyword>
<feature type="domain" description="Kinesin motor" evidence="5">
    <location>
        <begin position="1"/>
        <end position="114"/>
    </location>
</feature>
<dbReference type="SUPFAM" id="SSF52540">
    <property type="entry name" value="P-loop containing nucleoside triphosphate hydrolases"/>
    <property type="match status" value="1"/>
</dbReference>
<evidence type="ECO:0000313" key="6">
    <source>
        <dbReference type="EMBL" id="KAF6033582.1"/>
    </source>
</evidence>
<dbReference type="EMBL" id="VXIV02001289">
    <property type="protein sequence ID" value="KAF6033582.1"/>
    <property type="molecule type" value="Genomic_DNA"/>
</dbReference>
<gene>
    <name evidence="6" type="ORF">EB796_008105</name>
</gene>
<evidence type="ECO:0000256" key="3">
    <source>
        <dbReference type="PROSITE-ProRule" id="PRU00283"/>
    </source>
</evidence>
<comment type="similarity">
    <text evidence="3">Belongs to the TRAFAC class myosin-kinesin ATPase superfamily. Kinesin family.</text>
</comment>
<proteinExistence type="inferred from homology"/>
<dbReference type="PANTHER" id="PTHR47117">
    <property type="entry name" value="STAR-RELATED LIPID TRANSFER PROTEIN 9"/>
    <property type="match status" value="1"/>
</dbReference>
<comment type="caution">
    <text evidence="6">The sequence shown here is derived from an EMBL/GenBank/DDBJ whole genome shotgun (WGS) entry which is preliminary data.</text>
</comment>
<dbReference type="PANTHER" id="PTHR47117:SF6">
    <property type="entry name" value="KINESIN-LIKE PROTEIN KIF16B"/>
    <property type="match status" value="1"/>
</dbReference>
<dbReference type="Pfam" id="PF00225">
    <property type="entry name" value="Kinesin"/>
    <property type="match status" value="1"/>
</dbReference>
<sequence length="114" mass="12912">MNIKIWFGVMVPLCIFIRITAATHYHDHSSRSHAIFTINFTQAKLDKDLPCETVSKIHLVDLAGSERANLTDYDRERLKEGANINKSLVTLGNVIKSLGRNPQPICLYHTETAY</sequence>
<keyword evidence="1" id="KW-0547">Nucleotide-binding</keyword>
<dbReference type="Gene3D" id="3.40.850.10">
    <property type="entry name" value="Kinesin motor domain"/>
    <property type="match status" value="1"/>
</dbReference>
<dbReference type="InterPro" id="IPR019821">
    <property type="entry name" value="Kinesin_motor_CS"/>
</dbReference>
<dbReference type="Proteomes" id="UP000593567">
    <property type="component" value="Unassembled WGS sequence"/>
</dbReference>
<name>A0A7J7K4L9_BUGNE</name>
<keyword evidence="7" id="KW-1185">Reference proteome</keyword>
<dbReference type="SMART" id="SM00129">
    <property type="entry name" value="KISc"/>
    <property type="match status" value="1"/>
</dbReference>
<protein>
    <submittedName>
        <fullName evidence="6">KIF16B</fullName>
    </submittedName>
</protein>
<comment type="caution">
    <text evidence="3">Lacks conserved residue(s) required for the propagation of feature annotation.</text>
</comment>
<keyword evidence="2" id="KW-0067">ATP-binding</keyword>